<dbReference type="GO" id="GO:0008984">
    <property type="term" value="F:protein-glutamate methylesterase activity"/>
    <property type="evidence" value="ECO:0007669"/>
    <property type="project" value="UniProtKB-EC"/>
</dbReference>
<evidence type="ECO:0000256" key="4">
    <source>
        <dbReference type="PROSITE-ProRule" id="PRU00050"/>
    </source>
</evidence>
<evidence type="ECO:0000259" key="5">
    <source>
        <dbReference type="PROSITE" id="PS50122"/>
    </source>
</evidence>
<proteinExistence type="predicted"/>
<dbReference type="GO" id="GO:0000156">
    <property type="term" value="F:phosphorelay response regulator activity"/>
    <property type="evidence" value="ECO:0007669"/>
    <property type="project" value="InterPro"/>
</dbReference>
<feature type="domain" description="CheB-type methylesterase" evidence="5">
    <location>
        <begin position="8"/>
        <end position="191"/>
    </location>
</feature>
<dbReference type="CDD" id="cd16433">
    <property type="entry name" value="CheB"/>
    <property type="match status" value="1"/>
</dbReference>
<dbReference type="PANTHER" id="PTHR42872">
    <property type="entry name" value="PROTEIN-GLUTAMATE METHYLESTERASE/PROTEIN-GLUTAMINE GLUTAMINASE"/>
    <property type="match status" value="1"/>
</dbReference>
<evidence type="ECO:0000313" key="6">
    <source>
        <dbReference type="EMBL" id="SDT84805.1"/>
    </source>
</evidence>
<gene>
    <name evidence="6" type="ORF">SAMN04487931_101390</name>
</gene>
<accession>A0A1H2DPK8</accession>
<dbReference type="Gene3D" id="3.40.50.180">
    <property type="entry name" value="Methylesterase CheB, C-terminal domain"/>
    <property type="match status" value="1"/>
</dbReference>
<dbReference type="PROSITE" id="PS50122">
    <property type="entry name" value="CHEB"/>
    <property type="match status" value="1"/>
</dbReference>
<name>A0A1H2DPK8_9BACT</name>
<dbReference type="EMBL" id="FNLL01000001">
    <property type="protein sequence ID" value="SDT84805.1"/>
    <property type="molecule type" value="Genomic_DNA"/>
</dbReference>
<feature type="active site" evidence="4">
    <location>
        <position position="133"/>
    </location>
</feature>
<dbReference type="Proteomes" id="UP000199608">
    <property type="component" value="Unassembled WGS sequence"/>
</dbReference>
<comment type="catalytic activity">
    <reaction evidence="3">
        <text>[protein]-L-glutamate 5-O-methyl ester + H2O = L-glutamyl-[protein] + methanol + H(+)</text>
        <dbReference type="Rhea" id="RHEA:23236"/>
        <dbReference type="Rhea" id="RHEA-COMP:10208"/>
        <dbReference type="Rhea" id="RHEA-COMP:10311"/>
        <dbReference type="ChEBI" id="CHEBI:15377"/>
        <dbReference type="ChEBI" id="CHEBI:15378"/>
        <dbReference type="ChEBI" id="CHEBI:17790"/>
        <dbReference type="ChEBI" id="CHEBI:29973"/>
        <dbReference type="ChEBI" id="CHEBI:82795"/>
        <dbReference type="EC" id="3.1.1.61"/>
    </reaction>
</comment>
<evidence type="ECO:0000256" key="1">
    <source>
        <dbReference type="ARBA" id="ARBA00022801"/>
    </source>
</evidence>
<dbReference type="InterPro" id="IPR035909">
    <property type="entry name" value="CheB_C"/>
</dbReference>
<dbReference type="EC" id="3.1.1.61" evidence="2"/>
<feature type="active site" evidence="4">
    <location>
        <position position="13"/>
    </location>
</feature>
<protein>
    <recommendedName>
        <fullName evidence="2">protein-glutamate methylesterase</fullName>
        <ecNumber evidence="2">3.1.1.61</ecNumber>
    </recommendedName>
</protein>
<dbReference type="PANTHER" id="PTHR42872:SF3">
    <property type="entry name" value="PROTEIN-GLUTAMATE METHYLESTERASE_PROTEIN-GLUTAMINE GLUTAMINASE 1"/>
    <property type="match status" value="1"/>
</dbReference>
<dbReference type="SUPFAM" id="SSF52738">
    <property type="entry name" value="Methylesterase CheB, C-terminal domain"/>
    <property type="match status" value="1"/>
</dbReference>
<dbReference type="InterPro" id="IPR000673">
    <property type="entry name" value="Sig_transdc_resp-reg_Me-estase"/>
</dbReference>
<dbReference type="Pfam" id="PF01339">
    <property type="entry name" value="CheB_methylest"/>
    <property type="match status" value="1"/>
</dbReference>
<evidence type="ECO:0000313" key="7">
    <source>
        <dbReference type="Proteomes" id="UP000199608"/>
    </source>
</evidence>
<evidence type="ECO:0000256" key="2">
    <source>
        <dbReference type="ARBA" id="ARBA00039140"/>
    </source>
</evidence>
<dbReference type="GO" id="GO:0005737">
    <property type="term" value="C:cytoplasm"/>
    <property type="evidence" value="ECO:0007669"/>
    <property type="project" value="InterPro"/>
</dbReference>
<keyword evidence="4" id="KW-0145">Chemotaxis</keyword>
<evidence type="ECO:0000256" key="3">
    <source>
        <dbReference type="ARBA" id="ARBA00048267"/>
    </source>
</evidence>
<dbReference type="AlphaFoldDB" id="A0A1H2DPK8"/>
<keyword evidence="1 4" id="KW-0378">Hydrolase</keyword>
<feature type="active site" evidence="4">
    <location>
        <position position="40"/>
    </location>
</feature>
<keyword evidence="7" id="KW-1185">Reference proteome</keyword>
<dbReference type="RefSeq" id="WP_092229886.1">
    <property type="nucleotide sequence ID" value="NZ_FNLL01000001.1"/>
</dbReference>
<organism evidence="6 7">
    <name type="scientific">Desulfobacula phenolica</name>
    <dbReference type="NCBI Taxonomy" id="90732"/>
    <lineage>
        <taxon>Bacteria</taxon>
        <taxon>Pseudomonadati</taxon>
        <taxon>Thermodesulfobacteriota</taxon>
        <taxon>Desulfobacteria</taxon>
        <taxon>Desulfobacterales</taxon>
        <taxon>Desulfobacteraceae</taxon>
        <taxon>Desulfobacula</taxon>
    </lineage>
</organism>
<sequence>MKFDFHAVVMGVSAGGFKALNILLPMFPKNFPCPVIIVHHGMPADDDFFVNSLNTMSKLIIKEAEDKELLKTGKIYIAPGNYHLLVEKDHTLSLSVDKPVCYARPSIDVLFETAARAFGPHLIGIILTGANCDGSNGIRIIKANKGLTIAQDPNTAEVNLMPCSAIATQCVDFVLSLEDIPSFITGLLEDDHEGCNS</sequence>
<dbReference type="GO" id="GO:0006935">
    <property type="term" value="P:chemotaxis"/>
    <property type="evidence" value="ECO:0007669"/>
    <property type="project" value="UniProtKB-UniRule"/>
</dbReference>
<reference evidence="7" key="1">
    <citation type="submission" date="2016-10" db="EMBL/GenBank/DDBJ databases">
        <authorList>
            <person name="Varghese N."/>
            <person name="Submissions S."/>
        </authorList>
    </citation>
    <scope>NUCLEOTIDE SEQUENCE [LARGE SCALE GENOMIC DNA]</scope>
    <source>
        <strain evidence="7">DSM 3384</strain>
    </source>
</reference>